<evidence type="ECO:0000313" key="3">
    <source>
        <dbReference type="EMBL" id="TKC34466.1"/>
    </source>
</evidence>
<gene>
    <name evidence="3" type="ORF">EI555_001099</name>
</gene>
<name>A0A4U1EFX9_MONMO</name>
<dbReference type="PANTHER" id="PTHR34313">
    <property type="entry name" value="ENDOGENOUS RETROVIRUS GROUP K MEMBER 113 ENV POLYPROTEIN-RELATED"/>
    <property type="match status" value="1"/>
</dbReference>
<comment type="subcellular location">
    <subcellularLocation>
        <location evidence="1">Virion</location>
    </subcellularLocation>
</comment>
<dbReference type="InterPro" id="IPR051255">
    <property type="entry name" value="Retroviral_env_glycoprotein"/>
</dbReference>
<dbReference type="AlphaFoldDB" id="A0A4U1EFX9"/>
<comment type="caution">
    <text evidence="3">The sequence shown here is derived from an EMBL/GenBank/DDBJ whole genome shotgun (WGS) entry which is preliminary data.</text>
</comment>
<organism evidence="3 4">
    <name type="scientific">Monodon monoceros</name>
    <name type="common">Narwhal</name>
    <name type="synonym">Ceratodon monodon</name>
    <dbReference type="NCBI Taxonomy" id="40151"/>
    <lineage>
        <taxon>Eukaryota</taxon>
        <taxon>Metazoa</taxon>
        <taxon>Chordata</taxon>
        <taxon>Craniata</taxon>
        <taxon>Vertebrata</taxon>
        <taxon>Euteleostomi</taxon>
        <taxon>Mammalia</taxon>
        <taxon>Eutheria</taxon>
        <taxon>Laurasiatheria</taxon>
        <taxon>Artiodactyla</taxon>
        <taxon>Whippomorpha</taxon>
        <taxon>Cetacea</taxon>
        <taxon>Odontoceti</taxon>
        <taxon>Monodontidae</taxon>
        <taxon>Monodon</taxon>
    </lineage>
</organism>
<keyword evidence="2" id="KW-1133">Transmembrane helix</keyword>
<reference evidence="4" key="1">
    <citation type="journal article" date="2019" name="IScience">
        <title>Narwhal Genome Reveals Long-Term Low Genetic Diversity despite Current Large Abundance Size.</title>
        <authorList>
            <person name="Westbury M.V."/>
            <person name="Petersen B."/>
            <person name="Garde E."/>
            <person name="Heide-Jorgensen M.P."/>
            <person name="Lorenzen E.D."/>
        </authorList>
    </citation>
    <scope>NUCLEOTIDE SEQUENCE [LARGE SCALE GENOMIC DNA]</scope>
</reference>
<feature type="non-terminal residue" evidence="3">
    <location>
        <position position="1"/>
    </location>
</feature>
<keyword evidence="2" id="KW-0472">Membrane</keyword>
<sequence>GKPLTSTNPFVAMMAVLSTQTVLQYSVDALKKSKRFVGMLITAVMGITAITATAAIVGVALEQSIQAVDYITDWHKNSEMLWSSQ</sequence>
<dbReference type="EMBL" id="RWIC01001857">
    <property type="protein sequence ID" value="TKC34466.1"/>
    <property type="molecule type" value="Genomic_DNA"/>
</dbReference>
<feature type="transmembrane region" description="Helical" evidence="2">
    <location>
        <begin position="37"/>
        <end position="61"/>
    </location>
</feature>
<accession>A0A4U1EFX9</accession>
<proteinExistence type="predicted"/>
<protein>
    <submittedName>
        <fullName evidence="3">Uncharacterized protein</fullName>
    </submittedName>
</protein>
<evidence type="ECO:0000313" key="4">
    <source>
        <dbReference type="Proteomes" id="UP000308365"/>
    </source>
</evidence>
<evidence type="ECO:0000256" key="2">
    <source>
        <dbReference type="SAM" id="Phobius"/>
    </source>
</evidence>
<dbReference type="Proteomes" id="UP000308365">
    <property type="component" value="Unassembled WGS sequence"/>
</dbReference>
<keyword evidence="2" id="KW-0812">Transmembrane</keyword>
<dbReference type="PANTHER" id="PTHR34313:SF2">
    <property type="entry name" value="ENDOGENOUS RETROVIRUS GROUP K MEMBER 21 ENV POLYPROTEIN-LIKE"/>
    <property type="match status" value="1"/>
</dbReference>
<evidence type="ECO:0000256" key="1">
    <source>
        <dbReference type="ARBA" id="ARBA00004328"/>
    </source>
</evidence>